<organism evidence="1">
    <name type="scientific">Anguilla anguilla</name>
    <name type="common">European freshwater eel</name>
    <name type="synonym">Muraena anguilla</name>
    <dbReference type="NCBI Taxonomy" id="7936"/>
    <lineage>
        <taxon>Eukaryota</taxon>
        <taxon>Metazoa</taxon>
        <taxon>Chordata</taxon>
        <taxon>Craniata</taxon>
        <taxon>Vertebrata</taxon>
        <taxon>Euteleostomi</taxon>
        <taxon>Actinopterygii</taxon>
        <taxon>Neopterygii</taxon>
        <taxon>Teleostei</taxon>
        <taxon>Anguilliformes</taxon>
        <taxon>Anguillidae</taxon>
        <taxon>Anguilla</taxon>
    </lineage>
</organism>
<accession>A0A0E9U7K7</accession>
<name>A0A0E9U7K7_ANGAN</name>
<dbReference type="EMBL" id="GBXM01047644">
    <property type="protein sequence ID" value="JAH60933.1"/>
    <property type="molecule type" value="Transcribed_RNA"/>
</dbReference>
<reference evidence="1" key="2">
    <citation type="journal article" date="2015" name="Fish Shellfish Immunol.">
        <title>Early steps in the European eel (Anguilla anguilla)-Vibrio vulnificus interaction in the gills: Role of the RtxA13 toxin.</title>
        <authorList>
            <person name="Callol A."/>
            <person name="Pajuelo D."/>
            <person name="Ebbesson L."/>
            <person name="Teles M."/>
            <person name="MacKenzie S."/>
            <person name="Amaro C."/>
        </authorList>
    </citation>
    <scope>NUCLEOTIDE SEQUENCE</scope>
</reference>
<dbReference type="AlphaFoldDB" id="A0A0E9U7K7"/>
<reference evidence="1" key="1">
    <citation type="submission" date="2014-11" db="EMBL/GenBank/DDBJ databases">
        <authorList>
            <person name="Amaro Gonzalez C."/>
        </authorList>
    </citation>
    <scope>NUCLEOTIDE SEQUENCE</scope>
</reference>
<evidence type="ECO:0000313" key="1">
    <source>
        <dbReference type="EMBL" id="JAH60933.1"/>
    </source>
</evidence>
<protein>
    <submittedName>
        <fullName evidence="1">Uncharacterized protein</fullName>
    </submittedName>
</protein>
<proteinExistence type="predicted"/>
<sequence length="32" mass="3690">MLTSDMTDRICYFPNIRVSLFHRVSLHPAPTA</sequence>